<feature type="compositionally biased region" description="Basic and acidic residues" evidence="1">
    <location>
        <begin position="45"/>
        <end position="79"/>
    </location>
</feature>
<sequence length="232" mass="25156">MGRDSGAGSTAQQTAPSSERGGASSGSMQREPGGASDMKGAQSEPRSKGAEKNQRADDQMKGGKDMKAEGKEDRGKAEKGQTTGQGTGSGTMQRDQSTQRDQTQDRDKSMQRDQKAQGQQDRDRTQTQTQTQGGAAGQTTTTGQAGAGAKISTEQRTQITSVIREQRVQPVTNVNFSISVGTRVPRDVHFHALPERVVTIYPEWRRYKFILVKEQIVIVDPNTFEIVAVLEA</sequence>
<name>A0A0R3LV99_9BRAD</name>
<dbReference type="Pfam" id="PF06823">
    <property type="entry name" value="DUF1236"/>
    <property type="match status" value="1"/>
</dbReference>
<accession>A0A0R3LV99</accession>
<feature type="compositionally biased region" description="Low complexity" evidence="1">
    <location>
        <begin position="90"/>
        <end position="101"/>
    </location>
</feature>
<feature type="compositionally biased region" description="Polar residues" evidence="1">
    <location>
        <begin position="7"/>
        <end position="17"/>
    </location>
</feature>
<feature type="region of interest" description="Disordered" evidence="1">
    <location>
        <begin position="1"/>
        <end position="153"/>
    </location>
</feature>
<evidence type="ECO:0008006" key="4">
    <source>
        <dbReference type="Google" id="ProtNLM"/>
    </source>
</evidence>
<gene>
    <name evidence="2" type="ORF">CQ12_37560</name>
</gene>
<keyword evidence="3" id="KW-1185">Reference proteome</keyword>
<protein>
    <recommendedName>
        <fullName evidence="4">DUF1236 domain-containing protein</fullName>
    </recommendedName>
</protein>
<organism evidence="2 3">
    <name type="scientific">Bradyrhizobium jicamae</name>
    <dbReference type="NCBI Taxonomy" id="280332"/>
    <lineage>
        <taxon>Bacteria</taxon>
        <taxon>Pseudomonadati</taxon>
        <taxon>Pseudomonadota</taxon>
        <taxon>Alphaproteobacteria</taxon>
        <taxon>Hyphomicrobiales</taxon>
        <taxon>Nitrobacteraceae</taxon>
        <taxon>Bradyrhizobium</taxon>
    </lineage>
</organism>
<proteinExistence type="predicted"/>
<evidence type="ECO:0000256" key="1">
    <source>
        <dbReference type="SAM" id="MobiDB-lite"/>
    </source>
</evidence>
<evidence type="ECO:0000313" key="3">
    <source>
        <dbReference type="Proteomes" id="UP000050863"/>
    </source>
</evidence>
<feature type="compositionally biased region" description="Basic and acidic residues" evidence="1">
    <location>
        <begin position="102"/>
        <end position="125"/>
    </location>
</feature>
<dbReference type="InterPro" id="IPR009642">
    <property type="entry name" value="DUF1236"/>
</dbReference>
<dbReference type="Proteomes" id="UP000050863">
    <property type="component" value="Unassembled WGS sequence"/>
</dbReference>
<evidence type="ECO:0000313" key="2">
    <source>
        <dbReference type="EMBL" id="KRR11659.1"/>
    </source>
</evidence>
<comment type="caution">
    <text evidence="2">The sequence shown here is derived from an EMBL/GenBank/DDBJ whole genome shotgun (WGS) entry which is preliminary data.</text>
</comment>
<dbReference type="EMBL" id="LLXZ01000044">
    <property type="protein sequence ID" value="KRR11659.1"/>
    <property type="molecule type" value="Genomic_DNA"/>
</dbReference>
<dbReference type="AlphaFoldDB" id="A0A0R3LV99"/>
<feature type="compositionally biased region" description="Low complexity" evidence="1">
    <location>
        <begin position="126"/>
        <end position="149"/>
    </location>
</feature>
<reference evidence="2 3" key="1">
    <citation type="submission" date="2014-03" db="EMBL/GenBank/DDBJ databases">
        <title>Bradyrhizobium valentinum sp. nov., isolated from effective nodules of Lupinus mariae-josephae, a lupine endemic of basic-lime soils in Eastern Spain.</title>
        <authorList>
            <person name="Duran D."/>
            <person name="Rey L."/>
            <person name="Navarro A."/>
            <person name="Busquets A."/>
            <person name="Imperial J."/>
            <person name="Ruiz-Argueso T."/>
        </authorList>
    </citation>
    <scope>NUCLEOTIDE SEQUENCE [LARGE SCALE GENOMIC DNA]</scope>
    <source>
        <strain evidence="2 3">PAC68</strain>
    </source>
</reference>